<evidence type="ECO:0000256" key="5">
    <source>
        <dbReference type="ARBA" id="ARBA00022857"/>
    </source>
</evidence>
<organism evidence="9 12">
    <name type="scientific">Ustilaginoidea virens</name>
    <name type="common">Rice false smut fungus</name>
    <name type="synonym">Villosiclava virens</name>
    <dbReference type="NCBI Taxonomy" id="1159556"/>
    <lineage>
        <taxon>Eukaryota</taxon>
        <taxon>Fungi</taxon>
        <taxon>Dikarya</taxon>
        <taxon>Ascomycota</taxon>
        <taxon>Pezizomycotina</taxon>
        <taxon>Sordariomycetes</taxon>
        <taxon>Hypocreomycetidae</taxon>
        <taxon>Hypocreales</taxon>
        <taxon>Clavicipitaceae</taxon>
        <taxon>Ustilaginoidea</taxon>
    </lineage>
</organism>
<dbReference type="GO" id="GO:0046654">
    <property type="term" value="P:tetrahydrofolate biosynthetic process"/>
    <property type="evidence" value="ECO:0007669"/>
    <property type="project" value="UniProtKB-UniPathway"/>
</dbReference>
<dbReference type="GO" id="GO:0050661">
    <property type="term" value="F:NADP binding"/>
    <property type="evidence" value="ECO:0007669"/>
    <property type="project" value="InterPro"/>
</dbReference>
<dbReference type="STRING" id="1159556.A0A063BRL3"/>
<reference evidence="12" key="2">
    <citation type="journal article" date="2016" name="Genome Announc.">
        <title>Genome sequence of Ustilaginoidea virens IPU010, a rice pathogenic fungus causing false smut.</title>
        <authorList>
            <person name="Kumagai T."/>
            <person name="Ishii T."/>
            <person name="Terai G."/>
            <person name="Umemura M."/>
            <person name="Machida M."/>
            <person name="Asai K."/>
        </authorList>
    </citation>
    <scope>NUCLEOTIDE SEQUENCE [LARGE SCALE GENOMIC DNA]</scope>
    <source>
        <strain evidence="12">IPU010</strain>
    </source>
</reference>
<accession>A0A063BRL3</accession>
<dbReference type="EC" id="1.5.1.3" evidence="2"/>
<dbReference type="GeneID" id="66063683"/>
<dbReference type="GO" id="GO:0005739">
    <property type="term" value="C:mitochondrion"/>
    <property type="evidence" value="ECO:0007669"/>
    <property type="project" value="TreeGrafter"/>
</dbReference>
<dbReference type="GO" id="GO:0006730">
    <property type="term" value="P:one-carbon metabolic process"/>
    <property type="evidence" value="ECO:0007669"/>
    <property type="project" value="UniProtKB-KW"/>
</dbReference>
<evidence type="ECO:0000313" key="12">
    <source>
        <dbReference type="Proteomes" id="UP000054053"/>
    </source>
</evidence>
<evidence type="ECO:0000313" key="11">
    <source>
        <dbReference type="Proteomes" id="UP000027002"/>
    </source>
</evidence>
<dbReference type="OrthoDB" id="414698at2759"/>
<dbReference type="PANTHER" id="PTHR48069:SF3">
    <property type="entry name" value="DIHYDROFOLATE REDUCTASE"/>
    <property type="match status" value="1"/>
</dbReference>
<comment type="similarity">
    <text evidence="7">Belongs to the dihydrofolate reductase family.</text>
</comment>
<evidence type="ECO:0000313" key="10">
    <source>
        <dbReference type="EMBL" id="QUC18664.1"/>
    </source>
</evidence>
<dbReference type="UniPathway" id="UPA00077">
    <property type="reaction ID" value="UER00158"/>
</dbReference>
<reference evidence="10" key="3">
    <citation type="submission" date="2020-03" db="EMBL/GenBank/DDBJ databases">
        <title>A mixture of massive structural variations and highly conserved coding sequences in Ustilaginoidea virens genome.</title>
        <authorList>
            <person name="Zhang K."/>
            <person name="Zhao Z."/>
            <person name="Zhang Z."/>
            <person name="Li Y."/>
            <person name="Hsiang T."/>
            <person name="Sun W."/>
        </authorList>
    </citation>
    <scope>NUCLEOTIDE SEQUENCE</scope>
    <source>
        <strain evidence="10">UV-8b</strain>
    </source>
</reference>
<dbReference type="InterPro" id="IPR017925">
    <property type="entry name" value="DHFR_CS"/>
</dbReference>
<evidence type="ECO:0000256" key="1">
    <source>
        <dbReference type="ARBA" id="ARBA00004903"/>
    </source>
</evidence>
<dbReference type="InterPro" id="IPR001796">
    <property type="entry name" value="DHFR_dom"/>
</dbReference>
<evidence type="ECO:0000256" key="7">
    <source>
        <dbReference type="RuleBase" id="RU004474"/>
    </source>
</evidence>
<reference evidence="9" key="1">
    <citation type="journal article" date="2016" name="Genome Announc.">
        <title>Genome Sequence of Ustilaginoidea virens IPU010, a Rice Pathogenic Fungus Causing False Smut.</title>
        <authorList>
            <person name="Kumagai T."/>
            <person name="Ishii T."/>
            <person name="Terai G."/>
            <person name="Umemura M."/>
            <person name="Machida M."/>
            <person name="Asai K."/>
        </authorList>
    </citation>
    <scope>NUCLEOTIDE SEQUENCE [LARGE SCALE GENOMIC DNA]</scope>
    <source>
        <strain evidence="9">IPU010</strain>
    </source>
</reference>
<dbReference type="GO" id="GO:0046655">
    <property type="term" value="P:folic acid metabolic process"/>
    <property type="evidence" value="ECO:0007669"/>
    <property type="project" value="TreeGrafter"/>
</dbReference>
<dbReference type="SUPFAM" id="SSF53597">
    <property type="entry name" value="Dihydrofolate reductase-like"/>
    <property type="match status" value="1"/>
</dbReference>
<dbReference type="Gene3D" id="3.40.430.10">
    <property type="entry name" value="Dihydrofolate Reductase, subunit A"/>
    <property type="match status" value="1"/>
</dbReference>
<evidence type="ECO:0000313" key="9">
    <source>
        <dbReference type="EMBL" id="GAO19964.1"/>
    </source>
</evidence>
<comment type="pathway">
    <text evidence="1">Cofactor biosynthesis; tetrahydrofolate biosynthesis; 5,6,7,8-tetrahydrofolate from 7,8-dihydrofolate: step 1/1.</text>
</comment>
<dbReference type="InterPro" id="IPR024072">
    <property type="entry name" value="DHFR-like_dom_sf"/>
</dbReference>
<keyword evidence="4" id="KW-0554">One-carbon metabolism</keyword>
<dbReference type="PROSITE" id="PS51330">
    <property type="entry name" value="DHFR_2"/>
    <property type="match status" value="1"/>
</dbReference>
<dbReference type="CDD" id="cd00209">
    <property type="entry name" value="DHFR"/>
    <property type="match status" value="1"/>
</dbReference>
<dbReference type="Pfam" id="PF00186">
    <property type="entry name" value="DHFR_1"/>
    <property type="match status" value="1"/>
</dbReference>
<dbReference type="PROSITE" id="PS00075">
    <property type="entry name" value="DHFR_1"/>
    <property type="match status" value="1"/>
</dbReference>
<evidence type="ECO:0000256" key="2">
    <source>
        <dbReference type="ARBA" id="ARBA00012856"/>
    </source>
</evidence>
<evidence type="ECO:0000256" key="3">
    <source>
        <dbReference type="ARBA" id="ARBA00018886"/>
    </source>
</evidence>
<dbReference type="PRINTS" id="PR00070">
    <property type="entry name" value="DHFR"/>
</dbReference>
<keyword evidence="5" id="KW-0521">NADP</keyword>
<evidence type="ECO:0000256" key="4">
    <source>
        <dbReference type="ARBA" id="ARBA00022563"/>
    </source>
</evidence>
<gene>
    <name evidence="10" type="ORF">UV8b_02905</name>
    <name evidence="9" type="ORF">UVI_02046120</name>
</gene>
<dbReference type="GO" id="GO:0046452">
    <property type="term" value="P:dihydrofolate metabolic process"/>
    <property type="evidence" value="ECO:0007669"/>
    <property type="project" value="TreeGrafter"/>
</dbReference>
<dbReference type="Proteomes" id="UP000054053">
    <property type="component" value="Unassembled WGS sequence"/>
</dbReference>
<dbReference type="Proteomes" id="UP000027002">
    <property type="component" value="Chromosome 2"/>
</dbReference>
<sequence length="207" mass="22876">MQPPELTLIVAATRTMGIGLHGTMPWTGLRKEMQYFARVTTHVPPQSPAGSVNAVIMGRKTWDSVPPKFRPLKNRLNIVVSRSAPGETPPPAPSSPVSEPVRVRSLQDALALAKAHPLVSRVFVMGGGQIYREALGRDEAKRVLLTSIEGDFECDTFFPLDPSSDAARDAGWTRRSAAAWRAWTGEELPQAQEEAGVKYEWQMWERS</sequence>
<proteinExistence type="inferred from homology"/>
<dbReference type="KEGG" id="uvi:66063683"/>
<name>A0A063BRL3_USTVR</name>
<keyword evidence="6" id="KW-0560">Oxidoreductase</keyword>
<dbReference type="EMBL" id="CP072754">
    <property type="protein sequence ID" value="QUC18664.1"/>
    <property type="molecule type" value="Genomic_DNA"/>
</dbReference>
<dbReference type="InterPro" id="IPR012259">
    <property type="entry name" value="DHFR"/>
</dbReference>
<evidence type="ECO:0000256" key="6">
    <source>
        <dbReference type="ARBA" id="ARBA00023002"/>
    </source>
</evidence>
<dbReference type="RefSeq" id="XP_042996337.1">
    <property type="nucleotide sequence ID" value="XM_043140403.1"/>
</dbReference>
<protein>
    <recommendedName>
        <fullName evidence="3">Dihydrofolate reductase</fullName>
        <ecNumber evidence="2">1.5.1.3</ecNumber>
    </recommendedName>
</protein>
<keyword evidence="11" id="KW-1185">Reference proteome</keyword>
<dbReference type="HOGENOM" id="CLU_043966_2_1_1"/>
<dbReference type="PANTHER" id="PTHR48069">
    <property type="entry name" value="DIHYDROFOLATE REDUCTASE"/>
    <property type="match status" value="1"/>
</dbReference>
<dbReference type="AlphaFoldDB" id="A0A063BRL3"/>
<dbReference type="EMBL" id="BBTG02000030">
    <property type="protein sequence ID" value="GAO19964.1"/>
    <property type="molecule type" value="Genomic_DNA"/>
</dbReference>
<dbReference type="GO" id="GO:0004146">
    <property type="term" value="F:dihydrofolate reductase activity"/>
    <property type="evidence" value="ECO:0007669"/>
    <property type="project" value="UniProtKB-EC"/>
</dbReference>
<feature type="domain" description="DHFR" evidence="8">
    <location>
        <begin position="5"/>
        <end position="206"/>
    </location>
</feature>
<evidence type="ECO:0000259" key="8">
    <source>
        <dbReference type="PROSITE" id="PS51330"/>
    </source>
</evidence>